<dbReference type="Pfam" id="PF12146">
    <property type="entry name" value="Hydrolase_4"/>
    <property type="match status" value="1"/>
</dbReference>
<keyword evidence="4" id="KW-1185">Reference proteome</keyword>
<dbReference type="Gene3D" id="3.40.50.1820">
    <property type="entry name" value="alpha/beta hydrolase"/>
    <property type="match status" value="1"/>
</dbReference>
<feature type="domain" description="Serine aminopeptidase S33" evidence="2">
    <location>
        <begin position="89"/>
        <end position="197"/>
    </location>
</feature>
<dbReference type="InterPro" id="IPR029058">
    <property type="entry name" value="AB_hydrolase_fold"/>
</dbReference>
<feature type="compositionally biased region" description="Basic and acidic residues" evidence="1">
    <location>
        <begin position="262"/>
        <end position="276"/>
    </location>
</feature>
<organism evidence="3 4">
    <name type="scientific">Kipferlia bialata</name>
    <dbReference type="NCBI Taxonomy" id="797122"/>
    <lineage>
        <taxon>Eukaryota</taxon>
        <taxon>Metamonada</taxon>
        <taxon>Carpediemonas-like organisms</taxon>
        <taxon>Kipferlia</taxon>
    </lineage>
</organism>
<dbReference type="InterPro" id="IPR022742">
    <property type="entry name" value="Hydrolase_4"/>
</dbReference>
<dbReference type="AlphaFoldDB" id="A0A9K3CTS2"/>
<dbReference type="Proteomes" id="UP000265618">
    <property type="component" value="Unassembled WGS sequence"/>
</dbReference>
<evidence type="ECO:0000259" key="2">
    <source>
        <dbReference type="Pfam" id="PF12146"/>
    </source>
</evidence>
<accession>A0A9K3CTS2</accession>
<proteinExistence type="predicted"/>
<sequence>MTLPHQTVACTLTPSHASYVGCRVPGVESDVESDVEVVHLQDTLSQVMNVIISLSPPFSLDVCTSLTLRHPVPGDEEIKVAVKVIPNAQARYTLLYCHGNAEDISDCTSLAIYLRDELNVQVVLFDYEGFGQSTGDANEVTLYRDVRKVMEYIVSDLGVSVSDVVCMGRSIGTAPASLIAHEYPEIAGLIMQSPLASAYRVAAKLSPLGAKSLPFDQFRNDIRLSQVSCPTLLIHGTEDEIIAFRNAELLYDRLKQRSDEWLQERDSSPTIEREDSAPTSCMSMGASSSSCARQARPTPVYRSVPTLAVTPLWLKGAHHNDIEARHFRVFLERLSLFLETELGDVHVSPAIPPVPPVEDVFAEIERERI</sequence>
<gene>
    <name evidence="3" type="ORF">KIPB_002414</name>
</gene>
<feature type="compositionally biased region" description="Low complexity" evidence="1">
    <location>
        <begin position="280"/>
        <end position="290"/>
    </location>
</feature>
<reference evidence="3 4" key="1">
    <citation type="journal article" date="2018" name="PLoS ONE">
        <title>The draft genome of Kipferlia bialata reveals reductive genome evolution in fornicate parasites.</title>
        <authorList>
            <person name="Tanifuji G."/>
            <person name="Takabayashi S."/>
            <person name="Kume K."/>
            <person name="Takagi M."/>
            <person name="Nakayama T."/>
            <person name="Kamikawa R."/>
            <person name="Inagaki Y."/>
            <person name="Hashimoto T."/>
        </authorList>
    </citation>
    <scope>NUCLEOTIDE SEQUENCE [LARGE SCALE GENOMIC DNA]</scope>
    <source>
        <strain evidence="3">NY0173</strain>
    </source>
</reference>
<protein>
    <recommendedName>
        <fullName evidence="2">Serine aminopeptidase S33 domain-containing protein</fullName>
    </recommendedName>
</protein>
<dbReference type="SUPFAM" id="SSF53474">
    <property type="entry name" value="alpha/beta-Hydrolases"/>
    <property type="match status" value="1"/>
</dbReference>
<name>A0A9K3CTS2_9EUKA</name>
<evidence type="ECO:0000256" key="1">
    <source>
        <dbReference type="SAM" id="MobiDB-lite"/>
    </source>
</evidence>
<dbReference type="PANTHER" id="PTHR12277">
    <property type="entry name" value="ALPHA/BETA HYDROLASE DOMAIN-CONTAINING PROTEIN"/>
    <property type="match status" value="1"/>
</dbReference>
<feature type="region of interest" description="Disordered" evidence="1">
    <location>
        <begin position="262"/>
        <end position="290"/>
    </location>
</feature>
<dbReference type="OrthoDB" id="446723at2759"/>
<comment type="caution">
    <text evidence="3">The sequence shown here is derived from an EMBL/GenBank/DDBJ whole genome shotgun (WGS) entry which is preliminary data.</text>
</comment>
<evidence type="ECO:0000313" key="3">
    <source>
        <dbReference type="EMBL" id="GIQ81454.1"/>
    </source>
</evidence>
<dbReference type="EMBL" id="BDIP01000398">
    <property type="protein sequence ID" value="GIQ81454.1"/>
    <property type="molecule type" value="Genomic_DNA"/>
</dbReference>
<dbReference type="PANTHER" id="PTHR12277:SF81">
    <property type="entry name" value="PROTEIN ABHD13"/>
    <property type="match status" value="1"/>
</dbReference>
<evidence type="ECO:0000313" key="4">
    <source>
        <dbReference type="Proteomes" id="UP000265618"/>
    </source>
</evidence>